<organism evidence="4 5">
    <name type="scientific">Diploptera punctata</name>
    <name type="common">Pacific beetle cockroach</name>
    <dbReference type="NCBI Taxonomy" id="6984"/>
    <lineage>
        <taxon>Eukaryota</taxon>
        <taxon>Metazoa</taxon>
        <taxon>Ecdysozoa</taxon>
        <taxon>Arthropoda</taxon>
        <taxon>Hexapoda</taxon>
        <taxon>Insecta</taxon>
        <taxon>Pterygota</taxon>
        <taxon>Neoptera</taxon>
        <taxon>Polyneoptera</taxon>
        <taxon>Dictyoptera</taxon>
        <taxon>Blattodea</taxon>
        <taxon>Blaberoidea</taxon>
        <taxon>Blaberidae</taxon>
        <taxon>Diplopterinae</taxon>
        <taxon>Diploptera</taxon>
    </lineage>
</organism>
<evidence type="ECO:0000313" key="5">
    <source>
        <dbReference type="Proteomes" id="UP001233999"/>
    </source>
</evidence>
<keyword evidence="5" id="KW-1185">Reference proteome</keyword>
<evidence type="ECO:0000313" key="4">
    <source>
        <dbReference type="EMBL" id="KAJ9582506.1"/>
    </source>
</evidence>
<gene>
    <name evidence="4" type="ORF">L9F63_003199</name>
</gene>
<proteinExistence type="inferred from homology"/>
<comment type="similarity">
    <text evidence="1">Belongs to the SAP18 family.</text>
</comment>
<dbReference type="Gene3D" id="3.10.20.550">
    <property type="entry name" value="ASAP complex, SAP18 subunit"/>
    <property type="match status" value="1"/>
</dbReference>
<evidence type="ECO:0000256" key="2">
    <source>
        <dbReference type="ARBA" id="ARBA00030511"/>
    </source>
</evidence>
<dbReference type="InterPro" id="IPR010516">
    <property type="entry name" value="SAP18"/>
</dbReference>
<dbReference type="PANTHER" id="PTHR13082:SF0">
    <property type="entry name" value="HISTONE DEACETYLASE COMPLEX SUBUNIT SAP18"/>
    <property type="match status" value="1"/>
</dbReference>
<dbReference type="AlphaFoldDB" id="A0AAD8EA48"/>
<sequence length="92" mass="10591">MRPGKMASAPIESMIVEDKSEPEKPVDREKTCPLLLRVFCNTGRHHNILDYSRGNVPANELQIYTWMDATLREITSLVKEVNPEARRKGTYF</sequence>
<evidence type="ECO:0000256" key="1">
    <source>
        <dbReference type="ARBA" id="ARBA00009143"/>
    </source>
</evidence>
<accession>A0AAD8EA48</accession>
<comment type="caution">
    <text evidence="4">The sequence shown here is derived from an EMBL/GenBank/DDBJ whole genome shotgun (WGS) entry which is preliminary data.</text>
</comment>
<feature type="compositionally biased region" description="Basic and acidic residues" evidence="3">
    <location>
        <begin position="16"/>
        <end position="27"/>
    </location>
</feature>
<dbReference type="PANTHER" id="PTHR13082">
    <property type="entry name" value="SAP18"/>
    <property type="match status" value="1"/>
</dbReference>
<dbReference type="EMBL" id="JASPKZ010007797">
    <property type="protein sequence ID" value="KAJ9582506.1"/>
    <property type="molecule type" value="Genomic_DNA"/>
</dbReference>
<protein>
    <recommendedName>
        <fullName evidence="2">18 kDa Sin3-associated polypeptide</fullName>
    </recommendedName>
</protein>
<dbReference type="Proteomes" id="UP001233999">
    <property type="component" value="Unassembled WGS sequence"/>
</dbReference>
<reference evidence="4" key="2">
    <citation type="submission" date="2023-05" db="EMBL/GenBank/DDBJ databases">
        <authorList>
            <person name="Fouks B."/>
        </authorList>
    </citation>
    <scope>NUCLEOTIDE SEQUENCE</scope>
    <source>
        <strain evidence="4">Stay&amp;Tobe</strain>
        <tissue evidence="4">Testes</tissue>
    </source>
</reference>
<evidence type="ECO:0000256" key="3">
    <source>
        <dbReference type="SAM" id="MobiDB-lite"/>
    </source>
</evidence>
<dbReference type="GO" id="GO:0003714">
    <property type="term" value="F:transcription corepressor activity"/>
    <property type="evidence" value="ECO:0007669"/>
    <property type="project" value="TreeGrafter"/>
</dbReference>
<reference evidence="4" key="1">
    <citation type="journal article" date="2023" name="IScience">
        <title>Live-bearing cockroach genome reveals convergent evolutionary mechanisms linked to viviparity in insects and beyond.</title>
        <authorList>
            <person name="Fouks B."/>
            <person name="Harrison M.C."/>
            <person name="Mikhailova A.A."/>
            <person name="Marchal E."/>
            <person name="English S."/>
            <person name="Carruthers M."/>
            <person name="Jennings E.C."/>
            <person name="Chiamaka E.L."/>
            <person name="Frigard R.A."/>
            <person name="Pippel M."/>
            <person name="Attardo G.M."/>
            <person name="Benoit J.B."/>
            <person name="Bornberg-Bauer E."/>
            <person name="Tobe S.S."/>
        </authorList>
    </citation>
    <scope>NUCLEOTIDE SEQUENCE</scope>
    <source>
        <strain evidence="4">Stay&amp;Tobe</strain>
    </source>
</reference>
<dbReference type="InterPro" id="IPR042534">
    <property type="entry name" value="SAP18_sf"/>
</dbReference>
<name>A0AAD8EA48_DIPPU</name>
<dbReference type="Pfam" id="PF06487">
    <property type="entry name" value="SAP18"/>
    <property type="match status" value="1"/>
</dbReference>
<feature type="region of interest" description="Disordered" evidence="3">
    <location>
        <begin position="1"/>
        <end position="27"/>
    </location>
</feature>
<dbReference type="GO" id="GO:0005634">
    <property type="term" value="C:nucleus"/>
    <property type="evidence" value="ECO:0007669"/>
    <property type="project" value="TreeGrafter"/>
</dbReference>